<evidence type="ECO:0000256" key="1">
    <source>
        <dbReference type="SAM" id="Phobius"/>
    </source>
</evidence>
<dbReference type="Proteomes" id="UP001054945">
    <property type="component" value="Unassembled WGS sequence"/>
</dbReference>
<keyword evidence="1" id="KW-0472">Membrane</keyword>
<keyword evidence="1" id="KW-1133">Transmembrane helix</keyword>
<evidence type="ECO:0000313" key="3">
    <source>
        <dbReference type="Proteomes" id="UP001054945"/>
    </source>
</evidence>
<organism evidence="2 3">
    <name type="scientific">Caerostris extrusa</name>
    <name type="common">Bark spider</name>
    <name type="synonym">Caerostris bankana</name>
    <dbReference type="NCBI Taxonomy" id="172846"/>
    <lineage>
        <taxon>Eukaryota</taxon>
        <taxon>Metazoa</taxon>
        <taxon>Ecdysozoa</taxon>
        <taxon>Arthropoda</taxon>
        <taxon>Chelicerata</taxon>
        <taxon>Arachnida</taxon>
        <taxon>Araneae</taxon>
        <taxon>Araneomorphae</taxon>
        <taxon>Entelegynae</taxon>
        <taxon>Araneoidea</taxon>
        <taxon>Araneidae</taxon>
        <taxon>Caerostris</taxon>
    </lineage>
</organism>
<keyword evidence="3" id="KW-1185">Reference proteome</keyword>
<name>A0AAV4QLE8_CAEEX</name>
<accession>A0AAV4QLE8</accession>
<proteinExistence type="predicted"/>
<protein>
    <submittedName>
        <fullName evidence="2">Uncharacterized protein</fullName>
    </submittedName>
</protein>
<evidence type="ECO:0000313" key="2">
    <source>
        <dbReference type="EMBL" id="GIY10498.1"/>
    </source>
</evidence>
<sequence>MTDILFERQVNPDKRGTVCAGPKELLAAALLGLHFFFLLFSVIVKRRVSLLLSRVSERKLMAVFLCFKRYYFGAVENMSLIPTLRMFLTANVLLIGNGDIQGGGK</sequence>
<comment type="caution">
    <text evidence="2">The sequence shown here is derived from an EMBL/GenBank/DDBJ whole genome shotgun (WGS) entry which is preliminary data.</text>
</comment>
<dbReference type="AlphaFoldDB" id="A0AAV4QLE8"/>
<keyword evidence="1" id="KW-0812">Transmembrane</keyword>
<feature type="transmembrane region" description="Helical" evidence="1">
    <location>
        <begin position="25"/>
        <end position="44"/>
    </location>
</feature>
<gene>
    <name evidence="2" type="ORF">CEXT_238091</name>
</gene>
<reference evidence="2 3" key="1">
    <citation type="submission" date="2021-06" db="EMBL/GenBank/DDBJ databases">
        <title>Caerostris extrusa draft genome.</title>
        <authorList>
            <person name="Kono N."/>
            <person name="Arakawa K."/>
        </authorList>
    </citation>
    <scope>NUCLEOTIDE SEQUENCE [LARGE SCALE GENOMIC DNA]</scope>
</reference>
<dbReference type="EMBL" id="BPLR01006534">
    <property type="protein sequence ID" value="GIY10498.1"/>
    <property type="molecule type" value="Genomic_DNA"/>
</dbReference>